<dbReference type="Proteomes" id="UP000321199">
    <property type="component" value="Chromosome"/>
</dbReference>
<evidence type="ECO:0000313" key="3">
    <source>
        <dbReference type="Proteomes" id="UP000321199"/>
    </source>
</evidence>
<dbReference type="AlphaFoldDB" id="A0A5B8RW92"/>
<dbReference type="KEGG" id="cof:FOZ74_13120"/>
<accession>A0A5B8RW92</accession>
<name>A0A5B8RW92_9BURK</name>
<dbReference type="InterPro" id="IPR014976">
    <property type="entry name" value="AbpA_HamA_C"/>
</dbReference>
<sequence>MTRYAEWCAQVEPPVPKHKLKVLKADPTKHAAAIAAVAAAVPDHYVAPARLAGLLTRLGRSAVAEFVAQKLPTATSIQSGDLGEILCTTYVHEATPFKLGIKRLRWKDHRNMAMRGDDVLAFELGQGGAGLAVLKAESKSRAKMPASVVKDARKALSEFGELPSPHALSFVADRLSEAGDKPLKDALDDAQLKTGLKLSQVTHMLFSFSGNDATAILSKNLGEYTGPVAQHYVGLHVEGQKAFIDAVFAAVKT</sequence>
<gene>
    <name evidence="2" type="ORF">FOZ74_13120</name>
</gene>
<evidence type="ECO:0000313" key="2">
    <source>
        <dbReference type="EMBL" id="QEA13889.1"/>
    </source>
</evidence>
<dbReference type="Pfam" id="PF08878">
    <property type="entry name" value="HamA"/>
    <property type="match status" value="1"/>
</dbReference>
<reference evidence="2 3" key="1">
    <citation type="submission" date="2019-07" db="EMBL/GenBank/DDBJ databases">
        <title>Complete genome sequence of Comamonas sp. NLF 7-7 isolated from livestock.</title>
        <authorList>
            <person name="Kim D.H."/>
            <person name="Kim J.G."/>
        </authorList>
    </citation>
    <scope>NUCLEOTIDE SEQUENCE [LARGE SCALE GENOMIC DNA]</scope>
    <source>
        <strain evidence="2 3">NLF 7-7</strain>
    </source>
</reference>
<dbReference type="EMBL" id="CP042344">
    <property type="protein sequence ID" value="QEA13889.1"/>
    <property type="molecule type" value="Genomic_DNA"/>
</dbReference>
<organism evidence="2 3">
    <name type="scientific">Comamonas flocculans</name>
    <dbReference type="NCBI Taxonomy" id="2597701"/>
    <lineage>
        <taxon>Bacteria</taxon>
        <taxon>Pseudomonadati</taxon>
        <taxon>Pseudomonadota</taxon>
        <taxon>Betaproteobacteria</taxon>
        <taxon>Burkholderiales</taxon>
        <taxon>Comamonadaceae</taxon>
        <taxon>Comamonas</taxon>
    </lineage>
</organism>
<proteinExistence type="predicted"/>
<keyword evidence="3" id="KW-1185">Reference proteome</keyword>
<dbReference type="RefSeq" id="WP_146913474.1">
    <property type="nucleotide sequence ID" value="NZ_CP042344.1"/>
</dbReference>
<feature type="domain" description="Anti-bacteriophage protein A/HamA C-terminal" evidence="1">
    <location>
        <begin position="7"/>
        <end position="250"/>
    </location>
</feature>
<protein>
    <submittedName>
        <fullName evidence="2">DUF1837 domain-containing protein</fullName>
    </submittedName>
</protein>
<evidence type="ECO:0000259" key="1">
    <source>
        <dbReference type="Pfam" id="PF08878"/>
    </source>
</evidence>
<dbReference type="OrthoDB" id="268197at2"/>